<name>A0A2N0VEB9_9BACT</name>
<comment type="caution">
    <text evidence="2">The sequence shown here is derived from an EMBL/GenBank/DDBJ whole genome shotgun (WGS) entry which is preliminary data.</text>
</comment>
<dbReference type="EMBL" id="PISP01000006">
    <property type="protein sequence ID" value="PKD42532.1"/>
    <property type="molecule type" value="Genomic_DNA"/>
</dbReference>
<feature type="transmembrane region" description="Helical" evidence="1">
    <location>
        <begin position="51"/>
        <end position="75"/>
    </location>
</feature>
<dbReference type="AlphaFoldDB" id="A0A2N0VEB9"/>
<gene>
    <name evidence="2" type="ORF">CWD77_14055</name>
</gene>
<keyword evidence="1" id="KW-1133">Transmembrane helix</keyword>
<evidence type="ECO:0000313" key="2">
    <source>
        <dbReference type="EMBL" id="PKD42532.1"/>
    </source>
</evidence>
<keyword evidence="1" id="KW-0812">Transmembrane</keyword>
<feature type="transmembrane region" description="Helical" evidence="1">
    <location>
        <begin position="87"/>
        <end position="104"/>
    </location>
</feature>
<sequence>MVPKEKIKEYFEQEIENQGKLMELLYRDKKLLNEERFEEFATELLQRAKKAYWGSMAMVLMFFLLGSMHLINLYLVNTSSFGPFDVYLGYGYILISFAGVIFPTKEYYGIRGSMTMLLKLLEADKETVHKNTPELGKA</sequence>
<evidence type="ECO:0000313" key="3">
    <source>
        <dbReference type="Proteomes" id="UP000233398"/>
    </source>
</evidence>
<reference evidence="2 3" key="1">
    <citation type="submission" date="2017-11" db="EMBL/GenBank/DDBJ databases">
        <title>Rhodohalobacter 15182 sp. nov., isolated from a salt lake.</title>
        <authorList>
            <person name="Han S."/>
        </authorList>
    </citation>
    <scope>NUCLEOTIDE SEQUENCE [LARGE SCALE GENOMIC DNA]</scope>
    <source>
        <strain evidence="2 3">15182</strain>
    </source>
</reference>
<organism evidence="2 3">
    <name type="scientific">Rhodohalobacter barkolensis</name>
    <dbReference type="NCBI Taxonomy" id="2053187"/>
    <lineage>
        <taxon>Bacteria</taxon>
        <taxon>Pseudomonadati</taxon>
        <taxon>Balneolota</taxon>
        <taxon>Balneolia</taxon>
        <taxon>Balneolales</taxon>
        <taxon>Balneolaceae</taxon>
        <taxon>Rhodohalobacter</taxon>
    </lineage>
</organism>
<keyword evidence="3" id="KW-1185">Reference proteome</keyword>
<dbReference type="Proteomes" id="UP000233398">
    <property type="component" value="Unassembled WGS sequence"/>
</dbReference>
<evidence type="ECO:0000256" key="1">
    <source>
        <dbReference type="SAM" id="Phobius"/>
    </source>
</evidence>
<dbReference type="RefSeq" id="WP_101074217.1">
    <property type="nucleotide sequence ID" value="NZ_PISP01000006.1"/>
</dbReference>
<keyword evidence="1" id="KW-0472">Membrane</keyword>
<protein>
    <submittedName>
        <fullName evidence="2">Uncharacterized protein</fullName>
    </submittedName>
</protein>
<proteinExistence type="predicted"/>
<accession>A0A2N0VEB9</accession>